<sequence>SNYDFTNEPNRRQERFQCYKKLFIPGTSLYMFTGPKEASKEFNLTFERKKVIVVKRKNRVIVNQKELEEFLEGKFGKENIEAVYLEELSFVQQIEKMSKAKLLI</sequence>
<reference evidence="2" key="1">
    <citation type="submission" date="2021-02" db="EMBL/GenBank/DDBJ databases">
        <authorList>
            <person name="Nowell W R."/>
        </authorList>
    </citation>
    <scope>NUCLEOTIDE SEQUENCE</scope>
    <source>
        <strain evidence="2">Ploen Becks lab</strain>
    </source>
</reference>
<gene>
    <name evidence="2" type="ORF">OXX778_LOCUS23275</name>
</gene>
<dbReference type="Pfam" id="PF04577">
    <property type="entry name" value="Glyco_transf_61"/>
    <property type="match status" value="1"/>
</dbReference>
<dbReference type="GO" id="GO:0016757">
    <property type="term" value="F:glycosyltransferase activity"/>
    <property type="evidence" value="ECO:0007669"/>
    <property type="project" value="InterPro"/>
</dbReference>
<accession>A0A814SNX7</accession>
<organism evidence="2 3">
    <name type="scientific">Brachionus calyciflorus</name>
    <dbReference type="NCBI Taxonomy" id="104777"/>
    <lineage>
        <taxon>Eukaryota</taxon>
        <taxon>Metazoa</taxon>
        <taxon>Spiralia</taxon>
        <taxon>Gnathifera</taxon>
        <taxon>Rotifera</taxon>
        <taxon>Eurotatoria</taxon>
        <taxon>Monogononta</taxon>
        <taxon>Pseudotrocha</taxon>
        <taxon>Ploima</taxon>
        <taxon>Brachionidae</taxon>
        <taxon>Brachionus</taxon>
    </lineage>
</organism>
<proteinExistence type="predicted"/>
<dbReference type="Proteomes" id="UP000663879">
    <property type="component" value="Unassembled WGS sequence"/>
</dbReference>
<name>A0A814SNX7_9BILA</name>
<dbReference type="EMBL" id="CAJNOC010011878">
    <property type="protein sequence ID" value="CAF1150635.1"/>
    <property type="molecule type" value="Genomic_DNA"/>
</dbReference>
<protein>
    <recommendedName>
        <fullName evidence="1">Glycosyltransferase 61 catalytic domain-containing protein</fullName>
    </recommendedName>
</protein>
<comment type="caution">
    <text evidence="2">The sequence shown here is derived from an EMBL/GenBank/DDBJ whole genome shotgun (WGS) entry which is preliminary data.</text>
</comment>
<dbReference type="InterPro" id="IPR049625">
    <property type="entry name" value="Glyco_transf_61_cat"/>
</dbReference>
<keyword evidence="3" id="KW-1185">Reference proteome</keyword>
<evidence type="ECO:0000259" key="1">
    <source>
        <dbReference type="Pfam" id="PF04577"/>
    </source>
</evidence>
<evidence type="ECO:0000313" key="3">
    <source>
        <dbReference type="Proteomes" id="UP000663879"/>
    </source>
</evidence>
<evidence type="ECO:0000313" key="2">
    <source>
        <dbReference type="EMBL" id="CAF1150635.1"/>
    </source>
</evidence>
<feature type="non-terminal residue" evidence="2">
    <location>
        <position position="1"/>
    </location>
</feature>
<feature type="domain" description="Glycosyltransferase 61 catalytic" evidence="1">
    <location>
        <begin position="39"/>
        <end position="104"/>
    </location>
</feature>
<dbReference type="AlphaFoldDB" id="A0A814SNX7"/>